<dbReference type="PROSITE" id="PS51029">
    <property type="entry name" value="MADF"/>
    <property type="match status" value="1"/>
</dbReference>
<keyword evidence="3" id="KW-1185">Reference proteome</keyword>
<dbReference type="Proteomes" id="UP000095282">
    <property type="component" value="Unplaced"/>
</dbReference>
<dbReference type="AlphaFoldDB" id="A0A1I7UM35"/>
<name>A0A1I7UM35_9PELO</name>
<dbReference type="SMART" id="SM00595">
    <property type="entry name" value="MADF"/>
    <property type="match status" value="1"/>
</dbReference>
<dbReference type="WBParaSite" id="Csp11.Scaffold630.g17331.t1">
    <property type="protein sequence ID" value="Csp11.Scaffold630.g17331.t1"/>
    <property type="gene ID" value="Csp11.Scaffold630.g17331"/>
</dbReference>
<proteinExistence type="predicted"/>
<feature type="region of interest" description="Disordered" evidence="1">
    <location>
        <begin position="33"/>
        <end position="55"/>
    </location>
</feature>
<protein>
    <submittedName>
        <fullName evidence="4">MADF domain-containing protein</fullName>
    </submittedName>
</protein>
<feature type="domain" description="MADF" evidence="2">
    <location>
        <begin position="68"/>
        <end position="153"/>
    </location>
</feature>
<dbReference type="InterPro" id="IPR006578">
    <property type="entry name" value="MADF-dom"/>
</dbReference>
<evidence type="ECO:0000256" key="1">
    <source>
        <dbReference type="SAM" id="MobiDB-lite"/>
    </source>
</evidence>
<evidence type="ECO:0000259" key="2">
    <source>
        <dbReference type="PROSITE" id="PS51029"/>
    </source>
</evidence>
<reference evidence="4" key="1">
    <citation type="submission" date="2016-11" db="UniProtKB">
        <authorList>
            <consortium name="WormBaseParasite"/>
        </authorList>
    </citation>
    <scope>IDENTIFICATION</scope>
</reference>
<dbReference type="eggNOG" id="ENOG502R299">
    <property type="taxonomic scope" value="Eukaryota"/>
</dbReference>
<dbReference type="STRING" id="1561998.A0A1I7UM35"/>
<accession>A0A1I7UM35</accession>
<evidence type="ECO:0000313" key="3">
    <source>
        <dbReference type="Proteomes" id="UP000095282"/>
    </source>
</evidence>
<sequence>METLIYLSEQRQKWINEDQKLILTILQEYEQSGGGLLPENDPAPMKRKSRKPLEMPQESPEIFVFTCQLLDLVKEEPPIWDKINCPKFGYHQPMRQSWCSVSLKLGGWGAMQHVHMLKQLYRRRRDQYNIDHLRHGRPFIYSEKLSFIKNILEKTKSDQLNMDIRLEDHLAASEPKIDYESEITGAPEQIQHILNSVSSIIDVASNVLPPKIFAHYLSKCCNDMVEHRETLATAGLHDSEWIDSLISVEKKELEAKIEEEEEIDSTQGNFQFS</sequence>
<organism evidence="3 4">
    <name type="scientific">Caenorhabditis tropicalis</name>
    <dbReference type="NCBI Taxonomy" id="1561998"/>
    <lineage>
        <taxon>Eukaryota</taxon>
        <taxon>Metazoa</taxon>
        <taxon>Ecdysozoa</taxon>
        <taxon>Nematoda</taxon>
        <taxon>Chromadorea</taxon>
        <taxon>Rhabditida</taxon>
        <taxon>Rhabditina</taxon>
        <taxon>Rhabditomorpha</taxon>
        <taxon>Rhabditoidea</taxon>
        <taxon>Rhabditidae</taxon>
        <taxon>Peloderinae</taxon>
        <taxon>Caenorhabditis</taxon>
    </lineage>
</organism>
<evidence type="ECO:0000313" key="4">
    <source>
        <dbReference type="WBParaSite" id="Csp11.Scaffold630.g17331.t1"/>
    </source>
</evidence>